<keyword evidence="2" id="KW-0175">Coiled coil</keyword>
<dbReference type="Pfam" id="PF01381">
    <property type="entry name" value="HTH_3"/>
    <property type="match status" value="1"/>
</dbReference>
<evidence type="ECO:0000256" key="2">
    <source>
        <dbReference type="SAM" id="Coils"/>
    </source>
</evidence>
<proteinExistence type="predicted"/>
<sequence>MNRLKTIRKKLGASQIDVANAIGISQQAYARYENEQREPKLETWQKLADYFHVSIGYIQGLYDKNETETDKYLIDSIQQLSFEKSDKEKITDIIFTLNERIEDLESKLNQMQHLEEYGYDRNDY</sequence>
<evidence type="ECO:0000313" key="5">
    <source>
        <dbReference type="Proteomes" id="UP001596158"/>
    </source>
</evidence>
<dbReference type="Gene3D" id="1.10.260.40">
    <property type="entry name" value="lambda repressor-like DNA-binding domains"/>
    <property type="match status" value="1"/>
</dbReference>
<comment type="caution">
    <text evidence="4">The sequence shown here is derived from an EMBL/GenBank/DDBJ whole genome shotgun (WGS) entry which is preliminary data.</text>
</comment>
<feature type="domain" description="HTH cro/C1-type" evidence="3">
    <location>
        <begin position="4"/>
        <end position="58"/>
    </location>
</feature>
<evidence type="ECO:0000256" key="1">
    <source>
        <dbReference type="ARBA" id="ARBA00023125"/>
    </source>
</evidence>
<dbReference type="PANTHER" id="PTHR46558">
    <property type="entry name" value="TRACRIPTIONAL REGULATORY PROTEIN-RELATED-RELATED"/>
    <property type="match status" value="1"/>
</dbReference>
<evidence type="ECO:0000313" key="4">
    <source>
        <dbReference type="EMBL" id="MFC6178653.1"/>
    </source>
</evidence>
<protein>
    <submittedName>
        <fullName evidence="4">Helix-turn-helix domain-containing protein</fullName>
    </submittedName>
</protein>
<dbReference type="InterPro" id="IPR001387">
    <property type="entry name" value="Cro/C1-type_HTH"/>
</dbReference>
<organism evidence="4 5">
    <name type="scientific">Weissella sagaensis</name>
    <dbReference type="NCBI Taxonomy" id="2559928"/>
    <lineage>
        <taxon>Bacteria</taxon>
        <taxon>Bacillati</taxon>
        <taxon>Bacillota</taxon>
        <taxon>Bacilli</taxon>
        <taxon>Lactobacillales</taxon>
        <taxon>Lactobacillaceae</taxon>
        <taxon>Weissella</taxon>
    </lineage>
</organism>
<keyword evidence="5" id="KW-1185">Reference proteome</keyword>
<dbReference type="SUPFAM" id="SSF47413">
    <property type="entry name" value="lambda repressor-like DNA-binding domains"/>
    <property type="match status" value="1"/>
</dbReference>
<dbReference type="Proteomes" id="UP001596158">
    <property type="component" value="Unassembled WGS sequence"/>
</dbReference>
<reference evidence="5" key="1">
    <citation type="journal article" date="2019" name="Int. J. Syst. Evol. Microbiol.">
        <title>The Global Catalogue of Microorganisms (GCM) 10K type strain sequencing project: providing services to taxonomists for standard genome sequencing and annotation.</title>
        <authorList>
            <consortium name="The Broad Institute Genomics Platform"/>
            <consortium name="The Broad Institute Genome Sequencing Center for Infectious Disease"/>
            <person name="Wu L."/>
            <person name="Ma J."/>
        </authorList>
    </citation>
    <scope>NUCLEOTIDE SEQUENCE [LARGE SCALE GENOMIC DNA]</scope>
    <source>
        <strain evidence="5">CCM 8924</strain>
    </source>
</reference>
<dbReference type="PROSITE" id="PS50943">
    <property type="entry name" value="HTH_CROC1"/>
    <property type="match status" value="1"/>
</dbReference>
<evidence type="ECO:0000259" key="3">
    <source>
        <dbReference type="PROSITE" id="PS50943"/>
    </source>
</evidence>
<dbReference type="EMBL" id="JBHSSG010000010">
    <property type="protein sequence ID" value="MFC6178653.1"/>
    <property type="molecule type" value="Genomic_DNA"/>
</dbReference>
<gene>
    <name evidence="4" type="ORF">ACFQGR_04540</name>
</gene>
<dbReference type="SMART" id="SM00530">
    <property type="entry name" value="HTH_XRE"/>
    <property type="match status" value="1"/>
</dbReference>
<accession>A0ABW1RT89</accession>
<dbReference type="CDD" id="cd00093">
    <property type="entry name" value="HTH_XRE"/>
    <property type="match status" value="1"/>
</dbReference>
<dbReference type="RefSeq" id="WP_137600635.1">
    <property type="nucleotide sequence ID" value="NZ_BJDT01000004.1"/>
</dbReference>
<keyword evidence="1" id="KW-0238">DNA-binding</keyword>
<feature type="coiled-coil region" evidence="2">
    <location>
        <begin position="87"/>
        <end position="114"/>
    </location>
</feature>
<dbReference type="PANTHER" id="PTHR46558:SF11">
    <property type="entry name" value="HTH-TYPE TRANSCRIPTIONAL REGULATOR XRE"/>
    <property type="match status" value="1"/>
</dbReference>
<name>A0ABW1RT89_9LACO</name>
<dbReference type="InterPro" id="IPR010982">
    <property type="entry name" value="Lambda_DNA-bd_dom_sf"/>
</dbReference>